<dbReference type="InterPro" id="IPR001373">
    <property type="entry name" value="Cullin_N"/>
</dbReference>
<comment type="similarity">
    <text evidence="1 3 4">Belongs to the cullin family.</text>
</comment>
<dbReference type="SUPFAM" id="SSF75632">
    <property type="entry name" value="Cullin homology domain"/>
    <property type="match status" value="1"/>
</dbReference>
<dbReference type="Pfam" id="PF26557">
    <property type="entry name" value="Cullin_AB"/>
    <property type="match status" value="1"/>
</dbReference>
<keyword evidence="7" id="KW-1185">Reference proteome</keyword>
<dbReference type="PANTHER" id="PTHR11932">
    <property type="entry name" value="CULLIN"/>
    <property type="match status" value="1"/>
</dbReference>
<dbReference type="Gene3D" id="1.20.1310.10">
    <property type="entry name" value="Cullin Repeats"/>
    <property type="match status" value="4"/>
</dbReference>
<gene>
    <name evidence="6" type="ORF">TeGR_g11269</name>
</gene>
<dbReference type="InterPro" id="IPR059120">
    <property type="entry name" value="Cullin-like_AB"/>
</dbReference>
<dbReference type="Proteomes" id="UP001165060">
    <property type="component" value="Unassembled WGS sequence"/>
</dbReference>
<dbReference type="PROSITE" id="PS01256">
    <property type="entry name" value="CULLIN_1"/>
    <property type="match status" value="1"/>
</dbReference>
<dbReference type="EMBL" id="BRYB01001891">
    <property type="protein sequence ID" value="GMI35825.1"/>
    <property type="molecule type" value="Genomic_DNA"/>
</dbReference>
<dbReference type="SMART" id="SM00182">
    <property type="entry name" value="CULLIN"/>
    <property type="match status" value="1"/>
</dbReference>
<comment type="caution">
    <text evidence="6">The sequence shown here is derived from an EMBL/GenBank/DDBJ whole genome shotgun (WGS) entry which is preliminary data.</text>
</comment>
<dbReference type="Pfam" id="PF00888">
    <property type="entry name" value="Cullin"/>
    <property type="match status" value="1"/>
</dbReference>
<evidence type="ECO:0000256" key="2">
    <source>
        <dbReference type="ARBA" id="ARBA00022843"/>
    </source>
</evidence>
<organism evidence="6 7">
    <name type="scientific">Tetraparma gracilis</name>
    <dbReference type="NCBI Taxonomy" id="2962635"/>
    <lineage>
        <taxon>Eukaryota</taxon>
        <taxon>Sar</taxon>
        <taxon>Stramenopiles</taxon>
        <taxon>Ochrophyta</taxon>
        <taxon>Bolidophyceae</taxon>
        <taxon>Parmales</taxon>
        <taxon>Triparmaceae</taxon>
        <taxon>Tetraparma</taxon>
    </lineage>
</organism>
<dbReference type="InterPro" id="IPR036317">
    <property type="entry name" value="Cullin_homology_sf"/>
</dbReference>
<name>A0ABQ6MZ70_9STRA</name>
<evidence type="ECO:0000256" key="3">
    <source>
        <dbReference type="PROSITE-ProRule" id="PRU00330"/>
    </source>
</evidence>
<dbReference type="Gene3D" id="3.30.230.130">
    <property type="entry name" value="Cullin, Chain C, Domain 2"/>
    <property type="match status" value="1"/>
</dbReference>
<dbReference type="Pfam" id="PF10557">
    <property type="entry name" value="Cullin_Nedd8"/>
    <property type="match status" value="1"/>
</dbReference>
<dbReference type="InterPro" id="IPR036390">
    <property type="entry name" value="WH_DNA-bd_sf"/>
</dbReference>
<dbReference type="SMART" id="SM00884">
    <property type="entry name" value="Cullin_Nedd8"/>
    <property type="match status" value="1"/>
</dbReference>
<dbReference type="InterPro" id="IPR019559">
    <property type="entry name" value="Cullin_neddylation_domain"/>
</dbReference>
<evidence type="ECO:0000256" key="1">
    <source>
        <dbReference type="ARBA" id="ARBA00006019"/>
    </source>
</evidence>
<evidence type="ECO:0000256" key="4">
    <source>
        <dbReference type="RuleBase" id="RU003829"/>
    </source>
</evidence>
<evidence type="ECO:0000313" key="7">
    <source>
        <dbReference type="Proteomes" id="UP001165060"/>
    </source>
</evidence>
<proteinExistence type="inferred from homology"/>
<evidence type="ECO:0000259" key="5">
    <source>
        <dbReference type="PROSITE" id="PS50069"/>
    </source>
</evidence>
<dbReference type="InterPro" id="IPR045093">
    <property type="entry name" value="Cullin"/>
</dbReference>
<dbReference type="PROSITE" id="PS50069">
    <property type="entry name" value="CULLIN_2"/>
    <property type="match status" value="1"/>
</dbReference>
<feature type="domain" description="Cullin family profile" evidence="5">
    <location>
        <begin position="366"/>
        <end position="609"/>
    </location>
</feature>
<evidence type="ECO:0000313" key="6">
    <source>
        <dbReference type="EMBL" id="GMI35825.1"/>
    </source>
</evidence>
<dbReference type="InterPro" id="IPR016158">
    <property type="entry name" value="Cullin_homology"/>
</dbReference>
<dbReference type="SUPFAM" id="SSF74788">
    <property type="entry name" value="Cullin repeat-like"/>
    <property type="match status" value="1"/>
</dbReference>
<dbReference type="InterPro" id="IPR036388">
    <property type="entry name" value="WH-like_DNA-bd_sf"/>
</dbReference>
<accession>A0ABQ6MZ70</accession>
<dbReference type="Gene3D" id="1.10.10.10">
    <property type="entry name" value="Winged helix-like DNA-binding domain superfamily/Winged helix DNA-binding domain"/>
    <property type="match status" value="1"/>
</dbReference>
<dbReference type="SUPFAM" id="SSF46785">
    <property type="entry name" value="Winged helix' DNA-binding domain"/>
    <property type="match status" value="1"/>
</dbReference>
<dbReference type="InterPro" id="IPR016157">
    <property type="entry name" value="Cullin_CS"/>
</dbReference>
<sequence length="745" mass="82804">MDSASAAKIWTGLATAISEIHNQDASLLSFEELYRNAYNLVLHKHGGVLYDGVEACVSEHLSRVAGGVSACPDALLLAGASKAWLDHQLKMVMVRDSICMYMDRTYVVQHRRKPVYELGLKLFRERVWDRGGGSEGESSVKSRLTGILLSNVSSERSGQLIDRSLMKNVLTMLLEIGADGSNVYENDFEAPFLAGTTSFYTAESRDYLARNTVPDYVRKAERRLNEEASRVENYLSPSTAPRLMRAAETALIADHAQALVGAANGGAVSMLDDDKASDLRNLYDLLARVPATVEVLREAVGDHIKKVGGELVADQERVKEPVVFVKGVLAMRAKYDRFVSISFRSEKRAAARVKAAFESFLNTDSRAALYLAIYVDELMRSGLKGAGEAEADEMLNRALAIFRYLQDKDVFEAFYKQHLAKRLLGGKSISDEAEKNMVAMLKAECGYQFTSKLEGMFTDMHLSRNTMDLYKRSVRDEEGRTPANAPDAAPRVELEVDVLTTGYWPAQTAPPCNLPPPVQEAVARFESFYVGKYTGRKLSWQTATGTAEVKATFGNAAAGEVRKHDLVVTTYQMAILVLFNDAPTRTLTEIKSATNIEDGELRRNLISLCTPKHRILKKSSKGKSIEDDDKFTYNPDFSSKLKRVKVPLVSMKETQRPADAAGAAGGGVPKAVEENRRHLLEAAIVRIMKSRKSLQHNDLVAEVSKQLSSRFAPDPQTIKKRIESLIEREYLERGETDRKQYHYLA</sequence>
<protein>
    <recommendedName>
        <fullName evidence="5">Cullin family profile domain-containing protein</fullName>
    </recommendedName>
</protein>
<keyword evidence="2" id="KW-0832">Ubl conjugation</keyword>
<reference evidence="6 7" key="1">
    <citation type="journal article" date="2023" name="Commun. Biol.">
        <title>Genome analysis of Parmales, the sister group of diatoms, reveals the evolutionary specialization of diatoms from phago-mixotrophs to photoautotrophs.</title>
        <authorList>
            <person name="Ban H."/>
            <person name="Sato S."/>
            <person name="Yoshikawa S."/>
            <person name="Yamada K."/>
            <person name="Nakamura Y."/>
            <person name="Ichinomiya M."/>
            <person name="Sato N."/>
            <person name="Blanc-Mathieu R."/>
            <person name="Endo H."/>
            <person name="Kuwata A."/>
            <person name="Ogata H."/>
        </authorList>
    </citation>
    <scope>NUCLEOTIDE SEQUENCE [LARGE SCALE GENOMIC DNA]</scope>
</reference>
<dbReference type="InterPro" id="IPR016159">
    <property type="entry name" value="Cullin_repeat-like_dom_sf"/>
</dbReference>